<dbReference type="FunFam" id="3.30.160.60:FF:000557">
    <property type="entry name" value="zinc finger and SCAN domain-containing protein 29"/>
    <property type="match status" value="1"/>
</dbReference>
<dbReference type="PROSITE" id="PS50157">
    <property type="entry name" value="ZINC_FINGER_C2H2_2"/>
    <property type="match status" value="8"/>
</dbReference>
<dbReference type="SUPFAM" id="SSF57667">
    <property type="entry name" value="beta-beta-alpha zinc fingers"/>
    <property type="match status" value="5"/>
</dbReference>
<dbReference type="GO" id="GO:0003700">
    <property type="term" value="F:DNA-binding transcription factor activity"/>
    <property type="evidence" value="ECO:0007669"/>
    <property type="project" value="TreeGrafter"/>
</dbReference>
<evidence type="ECO:0000313" key="11">
    <source>
        <dbReference type="EMBL" id="CAH1393628.1"/>
    </source>
</evidence>
<keyword evidence="2" id="KW-0479">Metal-binding</keyword>
<keyword evidence="12" id="KW-1185">Reference proteome</keyword>
<protein>
    <recommendedName>
        <fullName evidence="10">C2H2-type domain-containing protein</fullName>
    </recommendedName>
</protein>
<keyword evidence="3" id="KW-0677">Repeat</keyword>
<dbReference type="SMART" id="SM00355">
    <property type="entry name" value="ZnF_C2H2"/>
    <property type="match status" value="10"/>
</dbReference>
<dbReference type="EMBL" id="OV725078">
    <property type="protein sequence ID" value="CAH1393628.1"/>
    <property type="molecule type" value="Genomic_DNA"/>
</dbReference>
<dbReference type="Pfam" id="PF00096">
    <property type="entry name" value="zf-C2H2"/>
    <property type="match status" value="6"/>
</dbReference>
<evidence type="ECO:0000256" key="7">
    <source>
        <dbReference type="ARBA" id="ARBA00023242"/>
    </source>
</evidence>
<feature type="region of interest" description="Disordered" evidence="9">
    <location>
        <begin position="121"/>
        <end position="150"/>
    </location>
</feature>
<dbReference type="InterPro" id="IPR013087">
    <property type="entry name" value="Znf_C2H2_type"/>
</dbReference>
<evidence type="ECO:0000256" key="1">
    <source>
        <dbReference type="ARBA" id="ARBA00004123"/>
    </source>
</evidence>
<evidence type="ECO:0000259" key="10">
    <source>
        <dbReference type="PROSITE" id="PS50157"/>
    </source>
</evidence>
<dbReference type="FunFam" id="3.30.160.60:FF:000624">
    <property type="entry name" value="zinc finger protein 697"/>
    <property type="match status" value="1"/>
</dbReference>
<proteinExistence type="predicted"/>
<evidence type="ECO:0000256" key="8">
    <source>
        <dbReference type="PROSITE-ProRule" id="PRU00042"/>
    </source>
</evidence>
<gene>
    <name evidence="11" type="ORF">NEZAVI_LOCUS4264</name>
</gene>
<dbReference type="FunFam" id="3.30.160.60:FF:000534">
    <property type="entry name" value="zinc finger protein 674"/>
    <property type="match status" value="1"/>
</dbReference>
<evidence type="ECO:0000256" key="4">
    <source>
        <dbReference type="ARBA" id="ARBA00022771"/>
    </source>
</evidence>
<dbReference type="Pfam" id="PF13912">
    <property type="entry name" value="zf-C2H2_6"/>
    <property type="match status" value="1"/>
</dbReference>
<dbReference type="FunFam" id="3.30.160.60:FF:000145">
    <property type="entry name" value="Zinc finger protein 574"/>
    <property type="match status" value="1"/>
</dbReference>
<dbReference type="AlphaFoldDB" id="A0A9P0H196"/>
<dbReference type="GO" id="GO:0006357">
    <property type="term" value="P:regulation of transcription by RNA polymerase II"/>
    <property type="evidence" value="ECO:0007669"/>
    <property type="project" value="TreeGrafter"/>
</dbReference>
<feature type="domain" description="C2H2-type" evidence="10">
    <location>
        <begin position="184"/>
        <end position="212"/>
    </location>
</feature>
<feature type="domain" description="C2H2-type" evidence="10">
    <location>
        <begin position="156"/>
        <end position="183"/>
    </location>
</feature>
<feature type="domain" description="C2H2-type" evidence="10">
    <location>
        <begin position="333"/>
        <end position="360"/>
    </location>
</feature>
<feature type="domain" description="C2H2-type" evidence="10">
    <location>
        <begin position="361"/>
        <end position="389"/>
    </location>
</feature>
<keyword evidence="6" id="KW-0238">DNA-binding</keyword>
<dbReference type="GO" id="GO:0000978">
    <property type="term" value="F:RNA polymerase II cis-regulatory region sequence-specific DNA binding"/>
    <property type="evidence" value="ECO:0007669"/>
    <property type="project" value="TreeGrafter"/>
</dbReference>
<evidence type="ECO:0000256" key="3">
    <source>
        <dbReference type="ARBA" id="ARBA00022737"/>
    </source>
</evidence>
<evidence type="ECO:0000313" key="12">
    <source>
        <dbReference type="Proteomes" id="UP001152798"/>
    </source>
</evidence>
<feature type="domain" description="C2H2-type" evidence="10">
    <location>
        <begin position="251"/>
        <end position="277"/>
    </location>
</feature>
<sequence>MGFSTTKIAHHWVTENDLLPTQVCYPCASTLLAFHEMLENCVQAEKRLTSFLSINRIKNPARDIESDCYFTDQYNELVVDNNCSTSNLEKMVSADEVNSYKLKQPVKKRLLVESEQLTSIVPEKEDMKNSNSTTPNNEKKDYKDKKKKRKKREKLSKCTVCGKVFHFVEYLKSHLLSHSDSRPHLCHICGASFKRKDHVNHHRRTVHITHPEIIKELEEKGEEPLECDDCGEIKPTKYAMLVHKKRHIVNCVCDVCHKSFSLPSLLKTHLVKAHTDDICTCDVCGEVLKSGHSLYIHKKKHLTSYICDVCGKSFTRPSSLKTHMVIHSDDKPFTCDECGKSFKLKLRLQQHKQSHSNFRPYACNICENKRFKTKTALIVHNNMHNDTRPYPCPHCSFRARKNSDLVCHIRTHTGEKPYKCEVCGRGFAQAGDMKKHRNTHNRQKLEPL</sequence>
<evidence type="ECO:0000256" key="9">
    <source>
        <dbReference type="SAM" id="MobiDB-lite"/>
    </source>
</evidence>
<feature type="domain" description="C2H2-type" evidence="10">
    <location>
        <begin position="390"/>
        <end position="417"/>
    </location>
</feature>
<name>A0A9P0H196_NEZVI</name>
<feature type="domain" description="C2H2-type" evidence="10">
    <location>
        <begin position="305"/>
        <end position="332"/>
    </location>
</feature>
<keyword evidence="4 8" id="KW-0863">Zinc-finger</keyword>
<dbReference type="PROSITE" id="PS00028">
    <property type="entry name" value="ZINC_FINGER_C2H2_1"/>
    <property type="match status" value="6"/>
</dbReference>
<comment type="subcellular location">
    <subcellularLocation>
        <location evidence="1">Nucleus</location>
    </subcellularLocation>
</comment>
<dbReference type="GO" id="GO:0008270">
    <property type="term" value="F:zinc ion binding"/>
    <property type="evidence" value="ECO:0007669"/>
    <property type="project" value="UniProtKB-KW"/>
</dbReference>
<dbReference type="InterPro" id="IPR036236">
    <property type="entry name" value="Znf_C2H2_sf"/>
</dbReference>
<reference evidence="11" key="1">
    <citation type="submission" date="2022-01" db="EMBL/GenBank/DDBJ databases">
        <authorList>
            <person name="King R."/>
        </authorList>
    </citation>
    <scope>NUCLEOTIDE SEQUENCE</scope>
</reference>
<dbReference type="PANTHER" id="PTHR24404:SF46">
    <property type="entry name" value="ZINC FINGER PROTEIN GFI-1"/>
    <property type="match status" value="1"/>
</dbReference>
<accession>A0A9P0H196</accession>
<organism evidence="11 12">
    <name type="scientific">Nezara viridula</name>
    <name type="common">Southern green stink bug</name>
    <name type="synonym">Cimex viridulus</name>
    <dbReference type="NCBI Taxonomy" id="85310"/>
    <lineage>
        <taxon>Eukaryota</taxon>
        <taxon>Metazoa</taxon>
        <taxon>Ecdysozoa</taxon>
        <taxon>Arthropoda</taxon>
        <taxon>Hexapoda</taxon>
        <taxon>Insecta</taxon>
        <taxon>Pterygota</taxon>
        <taxon>Neoptera</taxon>
        <taxon>Paraneoptera</taxon>
        <taxon>Hemiptera</taxon>
        <taxon>Heteroptera</taxon>
        <taxon>Panheteroptera</taxon>
        <taxon>Pentatomomorpha</taxon>
        <taxon>Pentatomoidea</taxon>
        <taxon>Pentatomidae</taxon>
        <taxon>Pentatominae</taxon>
        <taxon>Nezara</taxon>
    </lineage>
</organism>
<dbReference type="InterPro" id="IPR050589">
    <property type="entry name" value="Ikaros_C2H2-ZF"/>
</dbReference>
<dbReference type="GO" id="GO:0005634">
    <property type="term" value="C:nucleus"/>
    <property type="evidence" value="ECO:0007669"/>
    <property type="project" value="UniProtKB-SubCell"/>
</dbReference>
<evidence type="ECO:0000256" key="5">
    <source>
        <dbReference type="ARBA" id="ARBA00022833"/>
    </source>
</evidence>
<evidence type="ECO:0000256" key="2">
    <source>
        <dbReference type="ARBA" id="ARBA00022723"/>
    </source>
</evidence>
<evidence type="ECO:0000256" key="6">
    <source>
        <dbReference type="ARBA" id="ARBA00023125"/>
    </source>
</evidence>
<dbReference type="Proteomes" id="UP001152798">
    <property type="component" value="Chromosome 2"/>
</dbReference>
<feature type="domain" description="C2H2-type" evidence="10">
    <location>
        <begin position="418"/>
        <end position="445"/>
    </location>
</feature>
<dbReference type="Gene3D" id="3.30.160.60">
    <property type="entry name" value="Classic Zinc Finger"/>
    <property type="match status" value="8"/>
</dbReference>
<dbReference type="PANTHER" id="PTHR24404">
    <property type="entry name" value="ZINC FINGER PROTEIN"/>
    <property type="match status" value="1"/>
</dbReference>
<keyword evidence="7" id="KW-0539">Nucleus</keyword>
<keyword evidence="5" id="KW-0862">Zinc</keyword>